<comment type="caution">
    <text evidence="1">The sequence shown here is derived from an EMBL/GenBank/DDBJ whole genome shotgun (WGS) entry which is preliminary data.</text>
</comment>
<sequence length="147" mass="16951">MALKAEIRSLLIQESVGLLSKEELIVKVDERLNYISTPPSWLLDLSFGEYPHYESDLDIINFPIQYDELLALIPDITQCFKTAQLTFDLLIQSAYLILDLLSEDTALYELLSWLTDEAEFYYTGMMKKQDVIEKISEALTEFIDANN</sequence>
<reference evidence="1 2" key="1">
    <citation type="submission" date="2019-03" db="EMBL/GenBank/DDBJ databases">
        <title>Alkanindiges illinoisensis: a potential pathogenic isolated from ascites of a gastric cancer patient with abdominal metastasis.</title>
        <authorList>
            <person name="Hu X."/>
            <person name="Yang B."/>
            <person name="Yan X."/>
            <person name="Lin L."/>
            <person name="Zhao H."/>
            <person name="Zhou F."/>
            <person name="Su B."/>
            <person name="Chen J."/>
            <person name="Rui Y."/>
            <person name="Wang Q."/>
            <person name="Zheng L."/>
        </authorList>
    </citation>
    <scope>NUCLEOTIDE SEQUENCE [LARGE SCALE GENOMIC DNA]</scope>
    <source>
        <strain evidence="1 2">NFYY 23406</strain>
    </source>
</reference>
<proteinExistence type="predicted"/>
<keyword evidence="2" id="KW-1185">Reference proteome</keyword>
<organism evidence="1 2">
    <name type="scientific">Alkanindiges illinoisensis</name>
    <dbReference type="NCBI Taxonomy" id="197183"/>
    <lineage>
        <taxon>Bacteria</taxon>
        <taxon>Pseudomonadati</taxon>
        <taxon>Pseudomonadota</taxon>
        <taxon>Gammaproteobacteria</taxon>
        <taxon>Moraxellales</taxon>
        <taxon>Moraxellaceae</taxon>
        <taxon>Alkanindiges</taxon>
    </lineage>
</organism>
<gene>
    <name evidence="1" type="ORF">E2B99_01530</name>
</gene>
<name>A0A4Y7XFF0_9GAMM</name>
<accession>A0A4Y7XFF0</accession>
<dbReference type="AlphaFoldDB" id="A0A4Y7XFF0"/>
<dbReference type="RefSeq" id="WP_134243239.1">
    <property type="nucleotide sequence ID" value="NZ_SNTY01000007.1"/>
</dbReference>
<protein>
    <submittedName>
        <fullName evidence="1">Uncharacterized protein</fullName>
    </submittedName>
</protein>
<dbReference type="EMBL" id="SNTY01000007">
    <property type="protein sequence ID" value="TEU30516.1"/>
    <property type="molecule type" value="Genomic_DNA"/>
</dbReference>
<evidence type="ECO:0000313" key="1">
    <source>
        <dbReference type="EMBL" id="TEU30516.1"/>
    </source>
</evidence>
<dbReference type="OrthoDB" id="9844407at2"/>
<dbReference type="Proteomes" id="UP000297834">
    <property type="component" value="Unassembled WGS sequence"/>
</dbReference>
<evidence type="ECO:0000313" key="2">
    <source>
        <dbReference type="Proteomes" id="UP000297834"/>
    </source>
</evidence>